<evidence type="ECO:0000259" key="9">
    <source>
        <dbReference type="PROSITE" id="PS50893"/>
    </source>
</evidence>
<dbReference type="Gene3D" id="3.40.50.300">
    <property type="entry name" value="P-loop containing nucleotide triphosphate hydrolases"/>
    <property type="match status" value="1"/>
</dbReference>
<organism evidence="10">
    <name type="scientific">Spongospora subterranea</name>
    <dbReference type="NCBI Taxonomy" id="70186"/>
    <lineage>
        <taxon>Eukaryota</taxon>
        <taxon>Sar</taxon>
        <taxon>Rhizaria</taxon>
        <taxon>Endomyxa</taxon>
        <taxon>Phytomyxea</taxon>
        <taxon>Plasmodiophorida</taxon>
        <taxon>Plasmodiophoridae</taxon>
        <taxon>Spongospora</taxon>
    </lineage>
</organism>
<feature type="transmembrane region" description="Helical" evidence="8">
    <location>
        <begin position="299"/>
        <end position="316"/>
    </location>
</feature>
<protein>
    <recommendedName>
        <fullName evidence="9">ABC transporter domain-containing protein</fullName>
    </recommendedName>
</protein>
<evidence type="ECO:0000256" key="4">
    <source>
        <dbReference type="ARBA" id="ARBA00022741"/>
    </source>
</evidence>
<dbReference type="InterPro" id="IPR026082">
    <property type="entry name" value="ABCA"/>
</dbReference>
<dbReference type="CDD" id="cd03263">
    <property type="entry name" value="ABC_subfamily_A"/>
    <property type="match status" value="1"/>
</dbReference>
<feature type="transmembrane region" description="Helical" evidence="8">
    <location>
        <begin position="375"/>
        <end position="394"/>
    </location>
</feature>
<dbReference type="PANTHER" id="PTHR19229">
    <property type="entry name" value="ATP-BINDING CASSETTE TRANSPORTER SUBFAMILY A ABCA"/>
    <property type="match status" value="1"/>
</dbReference>
<evidence type="ECO:0000256" key="7">
    <source>
        <dbReference type="ARBA" id="ARBA00023136"/>
    </source>
</evidence>
<dbReference type="PANTHER" id="PTHR19229:SF154">
    <property type="entry name" value="ABC TRANSPORTER A FAMILY MEMBER 3-RELATED"/>
    <property type="match status" value="1"/>
</dbReference>
<dbReference type="GO" id="GO:0140359">
    <property type="term" value="F:ABC-type transporter activity"/>
    <property type="evidence" value="ECO:0007669"/>
    <property type="project" value="InterPro"/>
</dbReference>
<dbReference type="GO" id="GO:0016887">
    <property type="term" value="F:ATP hydrolysis activity"/>
    <property type="evidence" value="ECO:0007669"/>
    <property type="project" value="InterPro"/>
</dbReference>
<evidence type="ECO:0000256" key="3">
    <source>
        <dbReference type="ARBA" id="ARBA00022692"/>
    </source>
</evidence>
<feature type="domain" description="ABC transporter" evidence="9">
    <location>
        <begin position="549"/>
        <end position="784"/>
    </location>
</feature>
<dbReference type="InterPro" id="IPR013525">
    <property type="entry name" value="ABC2_TM"/>
</dbReference>
<dbReference type="GO" id="GO:0005524">
    <property type="term" value="F:ATP binding"/>
    <property type="evidence" value="ECO:0007669"/>
    <property type="project" value="UniProtKB-KW"/>
</dbReference>
<evidence type="ECO:0000256" key="6">
    <source>
        <dbReference type="ARBA" id="ARBA00022989"/>
    </source>
</evidence>
<dbReference type="SMART" id="SM00382">
    <property type="entry name" value="AAA"/>
    <property type="match status" value="1"/>
</dbReference>
<feature type="transmembrane region" description="Helical" evidence="8">
    <location>
        <begin position="406"/>
        <end position="426"/>
    </location>
</feature>
<dbReference type="GO" id="GO:0005319">
    <property type="term" value="F:lipid transporter activity"/>
    <property type="evidence" value="ECO:0007669"/>
    <property type="project" value="TreeGrafter"/>
</dbReference>
<keyword evidence="3 8" id="KW-0812">Transmembrane</keyword>
<accession>A0A0H5QSD5</accession>
<keyword evidence="5" id="KW-0067">ATP-binding</keyword>
<dbReference type="InterPro" id="IPR027417">
    <property type="entry name" value="P-loop_NTPase"/>
</dbReference>
<dbReference type="Pfam" id="PF12698">
    <property type="entry name" value="ABC2_membrane_3"/>
    <property type="match status" value="1"/>
</dbReference>
<evidence type="ECO:0000256" key="8">
    <source>
        <dbReference type="SAM" id="Phobius"/>
    </source>
</evidence>
<dbReference type="SUPFAM" id="SSF52540">
    <property type="entry name" value="P-loop containing nucleoside triphosphate hydrolases"/>
    <property type="match status" value="1"/>
</dbReference>
<dbReference type="InterPro" id="IPR003439">
    <property type="entry name" value="ABC_transporter-like_ATP-bd"/>
</dbReference>
<evidence type="ECO:0000256" key="2">
    <source>
        <dbReference type="ARBA" id="ARBA00022448"/>
    </source>
</evidence>
<name>A0A0H5QSD5_9EUKA</name>
<keyword evidence="6 8" id="KW-1133">Transmembrane helix</keyword>
<feature type="transmembrane region" description="Helical" evidence="8">
    <location>
        <begin position="479"/>
        <end position="497"/>
    </location>
</feature>
<keyword evidence="4" id="KW-0547">Nucleotide-binding</keyword>
<comment type="subcellular location">
    <subcellularLocation>
        <location evidence="1">Membrane</location>
        <topology evidence="1">Multi-pass membrane protein</topology>
    </subcellularLocation>
</comment>
<evidence type="ECO:0000256" key="5">
    <source>
        <dbReference type="ARBA" id="ARBA00022840"/>
    </source>
</evidence>
<reference evidence="10" key="1">
    <citation type="submission" date="2015-04" db="EMBL/GenBank/DDBJ databases">
        <title>The genome sequence of the plant pathogenic Rhizarian Plasmodiophora brassicae reveals insights in its biotrophic life cycle and the origin of chitin synthesis.</title>
        <authorList>
            <person name="Schwelm A."/>
            <person name="Fogelqvist J."/>
            <person name="Knaust A."/>
            <person name="Julke S."/>
            <person name="Lilja T."/>
            <person name="Dhandapani V."/>
            <person name="Bonilla-Rosso G."/>
            <person name="Karlsson M."/>
            <person name="Shevchenko A."/>
            <person name="Choi S.R."/>
            <person name="Kim H.G."/>
            <person name="Park J.Y."/>
            <person name="Lim Y.P."/>
            <person name="Ludwig-Muller J."/>
            <person name="Dixelius C."/>
        </authorList>
    </citation>
    <scope>NUCLEOTIDE SEQUENCE</scope>
    <source>
        <tissue evidence="10">Potato root galls</tissue>
    </source>
</reference>
<sequence length="865" mass="95004">MISPHVQVPIESDLRQPDDPFSNARGQNFLTQVKALTKKSLIIQRRQYRTNVCQIIFPLLVLFMLFGLQQFVNSVIKDQYGEFSPENFHPSATPLNLAFYDKKASECASQPAARPVVDASSGRLLITSNGLAEVGNGTGQVLSKLLLPPLSNGVNGIYALGLYRHFDRQGSPDDICAKKPRIFTQLTPVFMDNDISADDRLFHGWGNPADQFTGGASFTALNSAQGIAKYNVYDNATFTQHQDLPALLTLMSSTVYRHLVQPASAAKAQYQISMTGTKNFPQPKTAISFDLISLVGPQLYIYVIALLFPVFLGNMVQEKESKLLEIMSMMGLRRNVYFLVTYAFNFTLYFIAMTCLVIVAIILNFRFFTANAFGIYFILLFLWGNVICSAAALCAQFFTKSRTATVVGYLLVFGGGLFAAAVNNFIEGDNHGALANIFQLFPSFALYHGLMELSKGVAGGSAGLSFSDLSDDDVGMQSAYLYLLFEWIFFLIMYFYVTECREHGLLACFNPRSRTTHLQQPPPVPDLDEGEDIKLQRSLAHDEKSKSAVRVKNMRKVYAMGNQSDDRVAVHGLSMVVEFGECRGFIGSNGAGKSTTLSMLCGHVKPTSGTASIFGKDIVDDVHQIHSILGVCPQENVLWGDMTGGEHLVFYGMLKGLSGAELESAVVSGLHNVELLNVRNKRSAEYSGGMKRRLCVAVSLIGSPKVVLLDEPTTGLDPAARRNLWDVINKAKKKCAMLMTTHSMEEAENLCDSIAIFEAGKLQCIGSSSALKNRFESGYKITIACLNSKHDEAIVQLVKKLSDKAVVLNSLAGTLNFEVPISETKLSTVFREIDGASEQLGIIDWGICNTTLEEVFVRIATGLND</sequence>
<keyword evidence="2" id="KW-0813">Transport</keyword>
<keyword evidence="7 8" id="KW-0472">Membrane</keyword>
<dbReference type="PROSITE" id="PS50893">
    <property type="entry name" value="ABC_TRANSPORTER_2"/>
    <property type="match status" value="1"/>
</dbReference>
<dbReference type="EMBL" id="HACM01004496">
    <property type="protein sequence ID" value="CRZ04938.1"/>
    <property type="molecule type" value="Transcribed_RNA"/>
</dbReference>
<feature type="transmembrane region" description="Helical" evidence="8">
    <location>
        <begin position="48"/>
        <end position="68"/>
    </location>
</feature>
<dbReference type="PROSITE" id="PS00211">
    <property type="entry name" value="ABC_TRANSPORTER_1"/>
    <property type="match status" value="1"/>
</dbReference>
<dbReference type="Pfam" id="PF00005">
    <property type="entry name" value="ABC_tran"/>
    <property type="match status" value="1"/>
</dbReference>
<dbReference type="InterPro" id="IPR003593">
    <property type="entry name" value="AAA+_ATPase"/>
</dbReference>
<dbReference type="InterPro" id="IPR017871">
    <property type="entry name" value="ABC_transporter-like_CS"/>
</dbReference>
<dbReference type="AlphaFoldDB" id="A0A0H5QSD5"/>
<evidence type="ECO:0000313" key="10">
    <source>
        <dbReference type="EMBL" id="CRZ04938.1"/>
    </source>
</evidence>
<dbReference type="FunFam" id="3.40.50.300:FF:000665">
    <property type="entry name" value="ABC transporter A family member 2"/>
    <property type="match status" value="1"/>
</dbReference>
<feature type="transmembrane region" description="Helical" evidence="8">
    <location>
        <begin position="336"/>
        <end position="363"/>
    </location>
</feature>
<proteinExistence type="predicted"/>
<dbReference type="GO" id="GO:0016020">
    <property type="term" value="C:membrane"/>
    <property type="evidence" value="ECO:0007669"/>
    <property type="project" value="UniProtKB-SubCell"/>
</dbReference>
<evidence type="ECO:0000256" key="1">
    <source>
        <dbReference type="ARBA" id="ARBA00004141"/>
    </source>
</evidence>